<reference evidence="2" key="1">
    <citation type="submission" date="2022-11" db="UniProtKB">
        <authorList>
            <consortium name="WormBaseParasite"/>
        </authorList>
    </citation>
    <scope>IDENTIFICATION</scope>
</reference>
<accession>A0A915HW10</accession>
<evidence type="ECO:0000313" key="1">
    <source>
        <dbReference type="Proteomes" id="UP000887565"/>
    </source>
</evidence>
<organism evidence="1 2">
    <name type="scientific">Romanomermis culicivorax</name>
    <name type="common">Nematode worm</name>
    <dbReference type="NCBI Taxonomy" id="13658"/>
    <lineage>
        <taxon>Eukaryota</taxon>
        <taxon>Metazoa</taxon>
        <taxon>Ecdysozoa</taxon>
        <taxon>Nematoda</taxon>
        <taxon>Enoplea</taxon>
        <taxon>Dorylaimia</taxon>
        <taxon>Mermithida</taxon>
        <taxon>Mermithoidea</taxon>
        <taxon>Mermithidae</taxon>
        <taxon>Romanomermis</taxon>
    </lineage>
</organism>
<name>A0A915HW10_ROMCU</name>
<dbReference type="WBParaSite" id="nRc.2.0.1.t05608-RA">
    <property type="protein sequence ID" value="nRc.2.0.1.t05608-RA"/>
    <property type="gene ID" value="nRc.2.0.1.g05608"/>
</dbReference>
<proteinExistence type="predicted"/>
<evidence type="ECO:0000313" key="2">
    <source>
        <dbReference type="WBParaSite" id="nRc.2.0.1.t05608-RA"/>
    </source>
</evidence>
<dbReference type="Proteomes" id="UP000887565">
    <property type="component" value="Unplaced"/>
</dbReference>
<protein>
    <submittedName>
        <fullName evidence="2">Uncharacterized protein</fullName>
    </submittedName>
</protein>
<keyword evidence="1" id="KW-1185">Reference proteome</keyword>
<sequence>MKTIKNQMAELENRKHRKAHLTQQIEVKKAKYFLESVLQNRGPQGQIFQSCQSSTKFSRDSNEKGRDYKILILEEVNETEDRITEIVSKNPFCAFKRGYTFGTALRLKITSSHWNSVPNTTSLTKPNMLGFQYLINY</sequence>
<dbReference type="AlphaFoldDB" id="A0A915HW10"/>